<feature type="transmembrane region" description="Helical" evidence="11">
    <location>
        <begin position="148"/>
        <end position="168"/>
    </location>
</feature>
<dbReference type="PANTHER" id="PTHR11101:SF65">
    <property type="entry name" value="LOW-AFFINITY INORGANIC PHOSPHATE TRANSPORTER PITA-RELATED"/>
    <property type="match status" value="1"/>
</dbReference>
<proteinExistence type="inferred from homology"/>
<dbReference type="AlphaFoldDB" id="A0A0P9YNG3"/>
<comment type="subcellular location">
    <subcellularLocation>
        <location evidence="1">Cell membrane</location>
        <topology evidence="1">Multi-pass membrane protein</topology>
    </subcellularLocation>
    <subcellularLocation>
        <location evidence="11">Membrane</location>
        <topology evidence="11">Multi-pass membrane protein</topology>
    </subcellularLocation>
</comment>
<dbReference type="Pfam" id="PF01384">
    <property type="entry name" value="PHO4"/>
    <property type="match status" value="1"/>
</dbReference>
<feature type="transmembrane region" description="Helical" evidence="11">
    <location>
        <begin position="104"/>
        <end position="128"/>
    </location>
</feature>
<keyword evidence="4" id="KW-1003">Cell membrane</keyword>
<evidence type="ECO:0000256" key="1">
    <source>
        <dbReference type="ARBA" id="ARBA00004651"/>
    </source>
</evidence>
<dbReference type="GO" id="GO:0005315">
    <property type="term" value="F:phosphate transmembrane transporter activity"/>
    <property type="evidence" value="ECO:0007669"/>
    <property type="project" value="InterPro"/>
</dbReference>
<reference evidence="12 13" key="1">
    <citation type="submission" date="2015-09" db="EMBL/GenBank/DDBJ databases">
        <title>Genome announcement of multiple Pseudomonas syringae strains.</title>
        <authorList>
            <person name="Thakur S."/>
            <person name="Wang P.W."/>
            <person name="Gong Y."/>
            <person name="Weir B.S."/>
            <person name="Guttman D.S."/>
        </authorList>
    </citation>
    <scope>NUCLEOTIDE SEQUENCE [LARGE SCALE GENOMIC DNA]</scope>
    <source>
        <strain evidence="12 13">ICMP3882</strain>
    </source>
</reference>
<keyword evidence="6 11" id="KW-0812">Transmembrane</keyword>
<dbReference type="PATRIC" id="fig|55398.3.peg.1118"/>
<name>A0A0P9YNG3_PSESI</name>
<dbReference type="EMBL" id="LJRF01000121">
    <property type="protein sequence ID" value="KPY46491.1"/>
    <property type="molecule type" value="Genomic_DNA"/>
</dbReference>
<evidence type="ECO:0000256" key="11">
    <source>
        <dbReference type="RuleBase" id="RU363058"/>
    </source>
</evidence>
<feature type="transmembrane region" description="Helical" evidence="11">
    <location>
        <begin position="516"/>
        <end position="537"/>
    </location>
</feature>
<feature type="transmembrane region" description="Helical" evidence="11">
    <location>
        <begin position="423"/>
        <end position="444"/>
    </location>
</feature>
<keyword evidence="7" id="KW-0769">Symport</keyword>
<evidence type="ECO:0000256" key="8">
    <source>
        <dbReference type="ARBA" id="ARBA00022989"/>
    </source>
</evidence>
<dbReference type="GO" id="GO:0035435">
    <property type="term" value="P:phosphate ion transmembrane transport"/>
    <property type="evidence" value="ECO:0007669"/>
    <property type="project" value="TreeGrafter"/>
</dbReference>
<dbReference type="PANTHER" id="PTHR11101">
    <property type="entry name" value="PHOSPHATE TRANSPORTER"/>
    <property type="match status" value="1"/>
</dbReference>
<feature type="transmembrane region" description="Helical" evidence="11">
    <location>
        <begin position="62"/>
        <end position="84"/>
    </location>
</feature>
<feature type="transmembrane region" description="Helical" evidence="11">
    <location>
        <begin position="207"/>
        <end position="229"/>
    </location>
</feature>
<keyword evidence="8 11" id="KW-1133">Transmembrane helix</keyword>
<evidence type="ECO:0000256" key="3">
    <source>
        <dbReference type="ARBA" id="ARBA00022448"/>
    </source>
</evidence>
<protein>
    <recommendedName>
        <fullName evidence="11">Phosphate transporter</fullName>
    </recommendedName>
</protein>
<dbReference type="GO" id="GO:0005886">
    <property type="term" value="C:plasma membrane"/>
    <property type="evidence" value="ECO:0007669"/>
    <property type="project" value="UniProtKB-SubCell"/>
</dbReference>
<evidence type="ECO:0000256" key="2">
    <source>
        <dbReference type="ARBA" id="ARBA00005342"/>
    </source>
</evidence>
<evidence type="ECO:0000313" key="13">
    <source>
        <dbReference type="Proteomes" id="UP000050554"/>
    </source>
</evidence>
<keyword evidence="3 11" id="KW-0813">Transport</keyword>
<accession>A0A0P9YNG3</accession>
<gene>
    <name evidence="12" type="ORF">ALO47_100087</name>
</gene>
<comment type="caution">
    <text evidence="12">The sequence shown here is derived from an EMBL/GenBank/DDBJ whole genome shotgun (WGS) entry which is preliminary data.</text>
</comment>
<dbReference type="InterPro" id="IPR001204">
    <property type="entry name" value="Phos_transporter"/>
</dbReference>
<feature type="transmembrane region" description="Helical" evidence="11">
    <location>
        <begin position="281"/>
        <end position="302"/>
    </location>
</feature>
<organism evidence="12 13">
    <name type="scientific">Pseudomonas syringae pv. ribicola</name>
    <dbReference type="NCBI Taxonomy" id="55398"/>
    <lineage>
        <taxon>Bacteria</taxon>
        <taxon>Pseudomonadati</taxon>
        <taxon>Pseudomonadota</taxon>
        <taxon>Gammaproteobacteria</taxon>
        <taxon>Pseudomonadales</taxon>
        <taxon>Pseudomonadaceae</taxon>
        <taxon>Pseudomonas</taxon>
    </lineage>
</organism>
<keyword evidence="9 11" id="KW-0472">Membrane</keyword>
<dbReference type="GO" id="GO:0015293">
    <property type="term" value="F:symporter activity"/>
    <property type="evidence" value="ECO:0007669"/>
    <property type="project" value="UniProtKB-KW"/>
</dbReference>
<sequence length="542" mass="58558">MKLKCHCLSASSKGRRSCVFFLVSGDTGRGRQVDTYFFCHNRAPFRPGQKIYMIELFSGLDAWVLVSLLLALAFVLAFEFINGFHDTANAVATVIYTKAMPPHLAVILSGVFNFLGVLLGGVGVAYAIVHLLPVELLINVNTGHGLAMVFSLLAAAITWNLGTWYFGIPASSSHTLIGSILGVGLANALINDIPLADGVNWQKAIDIGASLVFSPLAGFLIAGLVLIALKWWRPLSKMHKTPEQRRKLDDKKHPPFWNRLVLVISAMAVSFVHGSNDGQKGIGLIMLVLIGIVPSQFVLDLNSTTYQIERTRDATQHLSQFYQRNSSTLGEYLAMGKAEKGDLPSSSACNPEQTEPTIDALLDRLKGVSDYHSMPSESRIEVRRYLLCLDDTARKVGKLPGLDAREKSDLEKLRKDLTGTTEYAPFWVILAVALALGIGTMVGWKRVVLTIGEKIGKQGMTYAQGMSAQITTACAIGMANVFSLPVSTTHILSSGVAGTMVANKSGLQGGTVRTILLAWVLTLPATVALSAALFWIASKALS</sequence>
<evidence type="ECO:0000313" key="12">
    <source>
        <dbReference type="EMBL" id="KPY46491.1"/>
    </source>
</evidence>
<evidence type="ECO:0000256" key="10">
    <source>
        <dbReference type="ARBA" id="ARBA00047348"/>
    </source>
</evidence>
<evidence type="ECO:0000256" key="6">
    <source>
        <dbReference type="ARBA" id="ARBA00022692"/>
    </source>
</evidence>
<evidence type="ECO:0000256" key="7">
    <source>
        <dbReference type="ARBA" id="ARBA00022847"/>
    </source>
</evidence>
<evidence type="ECO:0000256" key="4">
    <source>
        <dbReference type="ARBA" id="ARBA00022475"/>
    </source>
</evidence>
<comment type="catalytic activity">
    <reaction evidence="10">
        <text>phosphate(in) + H(+)(in) = phosphate(out) + H(+)(out)</text>
        <dbReference type="Rhea" id="RHEA:29939"/>
        <dbReference type="ChEBI" id="CHEBI:15378"/>
        <dbReference type="ChEBI" id="CHEBI:43474"/>
    </reaction>
</comment>
<keyword evidence="5 11" id="KW-0592">Phosphate transport</keyword>
<evidence type="ECO:0000256" key="9">
    <source>
        <dbReference type="ARBA" id="ARBA00023136"/>
    </source>
</evidence>
<evidence type="ECO:0000256" key="5">
    <source>
        <dbReference type="ARBA" id="ARBA00022592"/>
    </source>
</evidence>
<comment type="similarity">
    <text evidence="2">Belongs to the inorganic phosphate transporter (PiT) (TC 2.A.20) family. Pit subfamily.</text>
</comment>
<dbReference type="Proteomes" id="UP000050554">
    <property type="component" value="Unassembled WGS sequence"/>
</dbReference>
<feature type="transmembrane region" description="Helical" evidence="11">
    <location>
        <begin position="175"/>
        <end position="195"/>
    </location>
</feature>
<feature type="transmembrane region" description="Helical" evidence="11">
    <location>
        <begin position="256"/>
        <end position="275"/>
    </location>
</feature>